<dbReference type="SUPFAM" id="SSF51161">
    <property type="entry name" value="Trimeric LpxA-like enzymes"/>
    <property type="match status" value="1"/>
</dbReference>
<evidence type="ECO:0000313" key="1">
    <source>
        <dbReference type="EMBL" id="PHK95607.1"/>
    </source>
</evidence>
<comment type="caution">
    <text evidence="1">The sequence shown here is derived from an EMBL/GenBank/DDBJ whole genome shotgun (WGS) entry which is preliminary data.</text>
</comment>
<dbReference type="RefSeq" id="WP_099094838.1">
    <property type="nucleotide sequence ID" value="NZ_PDNU01000008.1"/>
</dbReference>
<dbReference type="Gene3D" id="2.160.10.10">
    <property type="entry name" value="Hexapeptide repeat proteins"/>
    <property type="match status" value="1"/>
</dbReference>
<evidence type="ECO:0000313" key="2">
    <source>
        <dbReference type="Proteomes" id="UP000223527"/>
    </source>
</evidence>
<reference evidence="1 2" key="1">
    <citation type="submission" date="2017-10" db="EMBL/GenBank/DDBJ databases">
        <authorList>
            <person name="Banno H."/>
            <person name="Chua N.-H."/>
        </authorList>
    </citation>
    <scope>NUCLEOTIDE SEQUENCE [LARGE SCALE GENOMIC DNA]</scope>
    <source>
        <strain evidence="1 2">YW11</strain>
    </source>
</reference>
<dbReference type="InterPro" id="IPR047324">
    <property type="entry name" value="LbH_gamma_CA-like"/>
</dbReference>
<dbReference type="EMBL" id="PDNU01000008">
    <property type="protein sequence ID" value="PHK95607.1"/>
    <property type="molecule type" value="Genomic_DNA"/>
</dbReference>
<dbReference type="Proteomes" id="UP000223527">
    <property type="component" value="Unassembled WGS sequence"/>
</dbReference>
<dbReference type="CDD" id="cd04645">
    <property type="entry name" value="LbH_gamma_CA_like"/>
    <property type="match status" value="1"/>
</dbReference>
<gene>
    <name evidence="1" type="ORF">CR162_07085</name>
</gene>
<protein>
    <submittedName>
        <fullName evidence="1">Gamma carbonic anhydrase family protein</fullName>
    </submittedName>
</protein>
<keyword evidence="2" id="KW-1185">Reference proteome</keyword>
<dbReference type="AlphaFoldDB" id="A0A2C7AFZ1"/>
<proteinExistence type="predicted"/>
<organism evidence="1 2">
    <name type="scientific">Teichococcus rhizosphaerae</name>
    <dbReference type="NCBI Taxonomy" id="1335062"/>
    <lineage>
        <taxon>Bacteria</taxon>
        <taxon>Pseudomonadati</taxon>
        <taxon>Pseudomonadota</taxon>
        <taxon>Alphaproteobacteria</taxon>
        <taxon>Acetobacterales</taxon>
        <taxon>Roseomonadaceae</taxon>
        <taxon>Roseomonas</taxon>
    </lineage>
</organism>
<accession>A0A2C7AFZ1</accession>
<dbReference type="InterPro" id="IPR050484">
    <property type="entry name" value="Transf_Hexapept/Carb_Anhydrase"/>
</dbReference>
<name>A0A2C7AFZ1_9PROT</name>
<dbReference type="PANTHER" id="PTHR13061:SF29">
    <property type="entry name" value="GAMMA CARBONIC ANHYDRASE-LIKE 1, MITOCHONDRIAL-RELATED"/>
    <property type="match status" value="1"/>
</dbReference>
<sequence>MAPLHPFEGRLPTIDPSAFVAPSAAVIGDVELGADASVWYHCVLRGDTNFIRVGPRSNIQDGTIVHVNAGTHPTIIGADVTIGHACIIHACTLHDRAFVGMGATVLDGAVIEEGGMLGAGGLLSPGKRIGANELWLGSPARKVRVMDAEERARWDRTAAHYVELAKRHRTSLAGTGA</sequence>
<dbReference type="OrthoDB" id="9803036at2"/>
<dbReference type="InterPro" id="IPR011004">
    <property type="entry name" value="Trimer_LpxA-like_sf"/>
</dbReference>
<dbReference type="PANTHER" id="PTHR13061">
    <property type="entry name" value="DYNACTIN SUBUNIT P25"/>
    <property type="match status" value="1"/>
</dbReference>